<feature type="transmembrane region" description="Helical" evidence="1">
    <location>
        <begin position="53"/>
        <end position="73"/>
    </location>
</feature>
<evidence type="ECO:0000256" key="1">
    <source>
        <dbReference type="SAM" id="Phobius"/>
    </source>
</evidence>
<evidence type="ECO:0000313" key="2">
    <source>
        <dbReference type="EMBL" id="SHN06241.1"/>
    </source>
</evidence>
<keyword evidence="1" id="KW-1133">Transmembrane helix</keyword>
<keyword evidence="1" id="KW-0472">Membrane</keyword>
<feature type="transmembrane region" description="Helical" evidence="1">
    <location>
        <begin position="20"/>
        <end position="41"/>
    </location>
</feature>
<dbReference type="Proteomes" id="UP000184111">
    <property type="component" value="Unassembled WGS sequence"/>
</dbReference>
<dbReference type="Pfam" id="PF19857">
    <property type="entry name" value="DUF6332"/>
    <property type="match status" value="1"/>
</dbReference>
<dbReference type="RefSeq" id="WP_073501252.1">
    <property type="nucleotide sequence ID" value="NZ_FRBI01000019.1"/>
</dbReference>
<name>A0A1M7NS10_9ACTN</name>
<sequence>MPPGTRSQAERDEATVEIGYALLSGCFLGAVAFGALAGPALVWHLPPAVDTSLVFAGSVAAGALAVARVVHVLRRYARHEG</sequence>
<dbReference type="STRING" id="310782.SAMN05216499_119114"/>
<keyword evidence="1" id="KW-0812">Transmembrane</keyword>
<organism evidence="2 3">
    <name type="scientific">Actinacidiphila paucisporea</name>
    <dbReference type="NCBI Taxonomy" id="310782"/>
    <lineage>
        <taxon>Bacteria</taxon>
        <taxon>Bacillati</taxon>
        <taxon>Actinomycetota</taxon>
        <taxon>Actinomycetes</taxon>
        <taxon>Kitasatosporales</taxon>
        <taxon>Streptomycetaceae</taxon>
        <taxon>Actinacidiphila</taxon>
    </lineage>
</organism>
<evidence type="ECO:0000313" key="3">
    <source>
        <dbReference type="Proteomes" id="UP000184111"/>
    </source>
</evidence>
<dbReference type="AlphaFoldDB" id="A0A1M7NS10"/>
<accession>A0A1M7NS10</accession>
<keyword evidence="3" id="KW-1185">Reference proteome</keyword>
<reference evidence="2 3" key="1">
    <citation type="submission" date="2016-11" db="EMBL/GenBank/DDBJ databases">
        <authorList>
            <person name="Jaros S."/>
            <person name="Januszkiewicz K."/>
            <person name="Wedrychowicz H."/>
        </authorList>
    </citation>
    <scope>NUCLEOTIDE SEQUENCE [LARGE SCALE GENOMIC DNA]</scope>
    <source>
        <strain evidence="2 3">CGMCC 4.2025</strain>
    </source>
</reference>
<proteinExistence type="predicted"/>
<gene>
    <name evidence="2" type="ORF">SAMN05216499_119114</name>
</gene>
<protein>
    <submittedName>
        <fullName evidence="2">Uncharacterized protein</fullName>
    </submittedName>
</protein>
<dbReference type="InterPro" id="IPR046295">
    <property type="entry name" value="DUF6332"/>
</dbReference>
<dbReference type="EMBL" id="FRBI01000019">
    <property type="protein sequence ID" value="SHN06241.1"/>
    <property type="molecule type" value="Genomic_DNA"/>
</dbReference>